<evidence type="ECO:0000256" key="3">
    <source>
        <dbReference type="ARBA" id="ARBA00009524"/>
    </source>
</evidence>
<dbReference type="SUPFAM" id="SSF53613">
    <property type="entry name" value="Ribokinase-like"/>
    <property type="match status" value="1"/>
</dbReference>
<comment type="cofactor">
    <cofactor evidence="1">
        <name>K(+)</name>
        <dbReference type="ChEBI" id="CHEBI:29103"/>
    </cofactor>
</comment>
<dbReference type="PROSITE" id="PS51383">
    <property type="entry name" value="YJEF_C_3"/>
    <property type="match status" value="1"/>
</dbReference>
<accession>X1RSP9</accession>
<evidence type="ECO:0000256" key="2">
    <source>
        <dbReference type="ARBA" id="ARBA00006001"/>
    </source>
</evidence>
<evidence type="ECO:0000256" key="8">
    <source>
        <dbReference type="ARBA" id="ARBA00023027"/>
    </source>
</evidence>
<dbReference type="HAMAP" id="MF_01965">
    <property type="entry name" value="NADHX_dehydratase"/>
    <property type="match status" value="1"/>
</dbReference>
<keyword evidence="6" id="KW-0067">ATP-binding</keyword>
<evidence type="ECO:0000256" key="13">
    <source>
        <dbReference type="ARBA" id="ARBA00049209"/>
    </source>
</evidence>
<comment type="similarity">
    <text evidence="2">In the N-terminal section; belongs to the NnrE/AIBP family.</text>
</comment>
<evidence type="ECO:0000259" key="14">
    <source>
        <dbReference type="PROSITE" id="PS51383"/>
    </source>
</evidence>
<reference evidence="16" key="1">
    <citation type="journal article" date="2014" name="Front. Microbiol.">
        <title>High frequency of phylogenetically diverse reductive dehalogenase-homologous genes in deep subseafloor sedimentary metagenomes.</title>
        <authorList>
            <person name="Kawai M."/>
            <person name="Futagami T."/>
            <person name="Toyoda A."/>
            <person name="Takaki Y."/>
            <person name="Nishi S."/>
            <person name="Hori S."/>
            <person name="Arai W."/>
            <person name="Tsubouchi T."/>
            <person name="Morono Y."/>
            <person name="Uchiyama I."/>
            <person name="Ito T."/>
            <person name="Fujiyama A."/>
            <person name="Inagaki F."/>
            <person name="Takami H."/>
        </authorList>
    </citation>
    <scope>NUCLEOTIDE SEQUENCE</scope>
    <source>
        <strain evidence="16">Expedition CK06-06</strain>
    </source>
</reference>
<evidence type="ECO:0000256" key="12">
    <source>
        <dbReference type="ARBA" id="ARBA00048238"/>
    </source>
</evidence>
<keyword evidence="8" id="KW-0520">NAD</keyword>
<dbReference type="PROSITE" id="PS51385">
    <property type="entry name" value="YJEF_N"/>
    <property type="match status" value="1"/>
</dbReference>
<dbReference type="GO" id="GO:0005524">
    <property type="term" value="F:ATP binding"/>
    <property type="evidence" value="ECO:0007669"/>
    <property type="project" value="UniProtKB-KW"/>
</dbReference>
<feature type="non-terminal residue" evidence="16">
    <location>
        <position position="1"/>
    </location>
</feature>
<evidence type="ECO:0000256" key="4">
    <source>
        <dbReference type="ARBA" id="ARBA00013129"/>
    </source>
</evidence>
<comment type="function">
    <text evidence="10">Bifunctional enzyme that catalyzes the epimerization of the S- and R-forms of NAD(P)HX and the dehydration of the S-form of NAD(P)HX at the expense of ADP, which is converted to AMP. This allows the repair of both epimers of NAD(P)HX, a damaged form of NAD(P)H that is a result of enzymatic or heat-dependent hydration.</text>
</comment>
<dbReference type="NCBIfam" id="TIGR00196">
    <property type="entry name" value="yjeF_cterm"/>
    <property type="match status" value="1"/>
</dbReference>
<dbReference type="PANTHER" id="PTHR12592">
    <property type="entry name" value="ATP-DEPENDENT (S)-NAD(P)H-HYDRATE DEHYDRATASE FAMILY MEMBER"/>
    <property type="match status" value="1"/>
</dbReference>
<dbReference type="InterPro" id="IPR029056">
    <property type="entry name" value="Ribokinase-like"/>
</dbReference>
<protein>
    <recommendedName>
        <fullName evidence="4">ADP-dependent NAD(P)H-hydrate dehydratase</fullName>
        <ecNumber evidence="4">4.2.1.136</ecNumber>
    </recommendedName>
    <alternativeName>
        <fullName evidence="11">Nicotinamide nucleotide repair protein</fullName>
    </alternativeName>
</protein>
<evidence type="ECO:0000259" key="15">
    <source>
        <dbReference type="PROSITE" id="PS51385"/>
    </source>
</evidence>
<organism evidence="16">
    <name type="scientific">marine sediment metagenome</name>
    <dbReference type="NCBI Taxonomy" id="412755"/>
    <lineage>
        <taxon>unclassified sequences</taxon>
        <taxon>metagenomes</taxon>
        <taxon>ecological metagenomes</taxon>
    </lineage>
</organism>
<feature type="domain" description="YjeF C-terminal" evidence="14">
    <location>
        <begin position="42"/>
        <end position="301"/>
    </location>
</feature>
<evidence type="ECO:0000256" key="7">
    <source>
        <dbReference type="ARBA" id="ARBA00022857"/>
    </source>
</evidence>
<evidence type="ECO:0000256" key="5">
    <source>
        <dbReference type="ARBA" id="ARBA00022741"/>
    </source>
</evidence>
<feature type="domain" description="YjeF N-terminal" evidence="15">
    <location>
        <begin position="1"/>
        <end position="36"/>
    </location>
</feature>
<evidence type="ECO:0000256" key="10">
    <source>
        <dbReference type="ARBA" id="ARBA00025153"/>
    </source>
</evidence>
<dbReference type="EMBL" id="BARW01009712">
    <property type="protein sequence ID" value="GAI83777.1"/>
    <property type="molecule type" value="Genomic_DNA"/>
</dbReference>
<comment type="similarity">
    <text evidence="3">In the C-terminal section; belongs to the NnrD/CARKD family.</text>
</comment>
<dbReference type="CDD" id="cd01171">
    <property type="entry name" value="YXKO-related"/>
    <property type="match status" value="1"/>
</dbReference>
<keyword evidence="5" id="KW-0547">Nucleotide-binding</keyword>
<dbReference type="Pfam" id="PF01256">
    <property type="entry name" value="Carb_kinase"/>
    <property type="match status" value="1"/>
</dbReference>
<keyword evidence="9" id="KW-0456">Lyase</keyword>
<evidence type="ECO:0000256" key="6">
    <source>
        <dbReference type="ARBA" id="ARBA00022840"/>
    </source>
</evidence>
<dbReference type="Gene3D" id="3.40.1190.20">
    <property type="match status" value="1"/>
</dbReference>
<evidence type="ECO:0000313" key="16">
    <source>
        <dbReference type="EMBL" id="GAI83777.1"/>
    </source>
</evidence>
<sequence length="301" mass="32094">TITFGLPKVGNLLYPGYGRGGKLYVSHISFPPSLYDSDSLKVEIAPPVPVPERAPDTTKMDYGPILVIAGAANYFWAPHASAYSFLKAGGGYAFLACPKSLAPSVAQSGKEVVFQPQKETSSGSIALENKDELLELSTSMKMVVLGPGLSLNEETRNLTRELAREIEKPLLIDGDGITAVSQEIEILKERKAATILTPHLGEMARITRIEREEIEKNRVDVLQETAKKLNAIIVLKGAHSLIGYPDQRVFINVTGATGGKAGMATAGSGDVLNGTIAAMFCLGLSLEEAVRTGVFIHGLSG</sequence>
<evidence type="ECO:0000256" key="1">
    <source>
        <dbReference type="ARBA" id="ARBA00001958"/>
    </source>
</evidence>
<keyword evidence="7" id="KW-0521">NADP</keyword>
<proteinExistence type="inferred from homology"/>
<comment type="caution">
    <text evidence="16">The sequence shown here is derived from an EMBL/GenBank/DDBJ whole genome shotgun (WGS) entry which is preliminary data.</text>
</comment>
<comment type="catalytic activity">
    <reaction evidence="12">
        <text>(6S)-NADHX + ADP = AMP + phosphate + NADH + H(+)</text>
        <dbReference type="Rhea" id="RHEA:32223"/>
        <dbReference type="ChEBI" id="CHEBI:15378"/>
        <dbReference type="ChEBI" id="CHEBI:43474"/>
        <dbReference type="ChEBI" id="CHEBI:57945"/>
        <dbReference type="ChEBI" id="CHEBI:64074"/>
        <dbReference type="ChEBI" id="CHEBI:456215"/>
        <dbReference type="ChEBI" id="CHEBI:456216"/>
        <dbReference type="EC" id="4.2.1.136"/>
    </reaction>
</comment>
<dbReference type="GO" id="GO:0110051">
    <property type="term" value="P:metabolite repair"/>
    <property type="evidence" value="ECO:0007669"/>
    <property type="project" value="TreeGrafter"/>
</dbReference>
<name>X1RSP9_9ZZZZ</name>
<dbReference type="InterPro" id="IPR000631">
    <property type="entry name" value="CARKD"/>
</dbReference>
<dbReference type="PANTHER" id="PTHR12592:SF0">
    <property type="entry name" value="ATP-DEPENDENT (S)-NAD(P)H-HYDRATE DEHYDRATASE"/>
    <property type="match status" value="1"/>
</dbReference>
<dbReference type="EC" id="4.2.1.136" evidence="4"/>
<evidence type="ECO:0000256" key="9">
    <source>
        <dbReference type="ARBA" id="ARBA00023239"/>
    </source>
</evidence>
<comment type="catalytic activity">
    <reaction evidence="13">
        <text>(6S)-NADPHX + ADP = AMP + phosphate + NADPH + H(+)</text>
        <dbReference type="Rhea" id="RHEA:32235"/>
        <dbReference type="ChEBI" id="CHEBI:15378"/>
        <dbReference type="ChEBI" id="CHEBI:43474"/>
        <dbReference type="ChEBI" id="CHEBI:57783"/>
        <dbReference type="ChEBI" id="CHEBI:64076"/>
        <dbReference type="ChEBI" id="CHEBI:456215"/>
        <dbReference type="ChEBI" id="CHEBI:456216"/>
        <dbReference type="EC" id="4.2.1.136"/>
    </reaction>
</comment>
<evidence type="ECO:0000256" key="11">
    <source>
        <dbReference type="ARBA" id="ARBA00032624"/>
    </source>
</evidence>
<dbReference type="GO" id="GO:0052855">
    <property type="term" value="F:ADP-dependent NAD(P)H-hydrate dehydratase activity"/>
    <property type="evidence" value="ECO:0007669"/>
    <property type="project" value="UniProtKB-EC"/>
</dbReference>
<dbReference type="AlphaFoldDB" id="X1RSP9"/>
<dbReference type="InterPro" id="IPR004443">
    <property type="entry name" value="YjeF_N_dom"/>
</dbReference>
<feature type="non-terminal residue" evidence="16">
    <location>
        <position position="301"/>
    </location>
</feature>
<gene>
    <name evidence="16" type="ORF">S12H4_19421</name>
</gene>